<dbReference type="PANTHER" id="PTHR14859">
    <property type="entry name" value="CALCOFLUOR WHITE HYPERSENSITIVE PROTEIN PRECURSOR"/>
    <property type="match status" value="1"/>
</dbReference>
<evidence type="ECO:0000313" key="2">
    <source>
        <dbReference type="EMBL" id="SMX33496.1"/>
    </source>
</evidence>
<dbReference type="InterPro" id="IPR005135">
    <property type="entry name" value="Endo/exonuclease/phosphatase"/>
</dbReference>
<dbReference type="Gene3D" id="3.60.10.10">
    <property type="entry name" value="Endonuclease/exonuclease/phosphatase"/>
    <property type="match status" value="1"/>
</dbReference>
<reference evidence="3" key="1">
    <citation type="submission" date="2017-05" db="EMBL/GenBank/DDBJ databases">
        <authorList>
            <person name="Rodrigo-Torres L."/>
            <person name="Arahal R. D."/>
            <person name="Lucena T."/>
        </authorList>
    </citation>
    <scope>NUCLEOTIDE SEQUENCE [LARGE SCALE GENOMIC DNA]</scope>
    <source>
        <strain evidence="3">CECT 8621</strain>
    </source>
</reference>
<protein>
    <recommendedName>
        <fullName evidence="1">Endonuclease/exonuclease/phosphatase domain-containing protein</fullName>
    </recommendedName>
</protein>
<organism evidence="2 3">
    <name type="scientific">Actibacterium lipolyticum</name>
    <dbReference type="NCBI Taxonomy" id="1524263"/>
    <lineage>
        <taxon>Bacteria</taxon>
        <taxon>Pseudomonadati</taxon>
        <taxon>Pseudomonadota</taxon>
        <taxon>Alphaproteobacteria</taxon>
        <taxon>Rhodobacterales</taxon>
        <taxon>Roseobacteraceae</taxon>
        <taxon>Actibacterium</taxon>
    </lineage>
</organism>
<proteinExistence type="predicted"/>
<dbReference type="RefSeq" id="WP_093966204.1">
    <property type="nucleotide sequence ID" value="NZ_FXYE01000001.1"/>
</dbReference>
<evidence type="ECO:0000313" key="3">
    <source>
        <dbReference type="Proteomes" id="UP000202922"/>
    </source>
</evidence>
<dbReference type="GO" id="GO:0016020">
    <property type="term" value="C:membrane"/>
    <property type="evidence" value="ECO:0007669"/>
    <property type="project" value="GOC"/>
</dbReference>
<dbReference type="InterPro" id="IPR051916">
    <property type="entry name" value="GPI-anchor_lipid_remodeler"/>
</dbReference>
<dbReference type="OrthoDB" id="9813425at2"/>
<dbReference type="InterPro" id="IPR036691">
    <property type="entry name" value="Endo/exonu/phosph_ase_sf"/>
</dbReference>
<dbReference type="AlphaFoldDB" id="A0A238JUS5"/>
<keyword evidence="3" id="KW-1185">Reference proteome</keyword>
<dbReference type="SUPFAM" id="SSF56219">
    <property type="entry name" value="DNase I-like"/>
    <property type="match status" value="1"/>
</dbReference>
<dbReference type="Pfam" id="PF03372">
    <property type="entry name" value="Exo_endo_phos"/>
    <property type="match status" value="1"/>
</dbReference>
<gene>
    <name evidence="2" type="ORF">COL8621_01035</name>
</gene>
<accession>A0A238JUS5</accession>
<dbReference type="EMBL" id="FXYE01000001">
    <property type="protein sequence ID" value="SMX33496.1"/>
    <property type="molecule type" value="Genomic_DNA"/>
</dbReference>
<feature type="domain" description="Endonuclease/exonuclease/phosphatase" evidence="1">
    <location>
        <begin position="14"/>
        <end position="228"/>
    </location>
</feature>
<evidence type="ECO:0000259" key="1">
    <source>
        <dbReference type="Pfam" id="PF03372"/>
    </source>
</evidence>
<dbReference type="PANTHER" id="PTHR14859:SF15">
    <property type="entry name" value="ENDONUCLEASE_EXONUCLEASE_PHOSPHATASE DOMAIN-CONTAINING PROTEIN"/>
    <property type="match status" value="1"/>
</dbReference>
<sequence length="238" mass="26057">MSLDAPQSPPLRVASYNIRKCVGLDWQRSPERTLDVVAGLEADIVALQEADRRLGPRPSALPMNEIQARTDLVPVGVATNEVSLGWHGNAILVRPNVEVTAITRLDLPAMEPRGAVVADLARNGQAIRVIATHLGLMRRHRHRQLAAIRAALAQMAPRPTIIMGDFNEWSKTDGMEELEGDFTVHSPGRSFHASRPVAGLDRIALCDKTELRDAGVSETKLSARASDHLPIWADLTLR</sequence>
<dbReference type="GO" id="GO:0006506">
    <property type="term" value="P:GPI anchor biosynthetic process"/>
    <property type="evidence" value="ECO:0007669"/>
    <property type="project" value="TreeGrafter"/>
</dbReference>
<name>A0A238JUS5_9RHOB</name>
<dbReference type="GO" id="GO:0003824">
    <property type="term" value="F:catalytic activity"/>
    <property type="evidence" value="ECO:0007669"/>
    <property type="project" value="InterPro"/>
</dbReference>
<dbReference type="Proteomes" id="UP000202922">
    <property type="component" value="Unassembled WGS sequence"/>
</dbReference>